<evidence type="ECO:0000313" key="2">
    <source>
        <dbReference type="Proteomes" id="UP001596547"/>
    </source>
</evidence>
<dbReference type="Pfam" id="PF19792">
    <property type="entry name" value="DUF6276"/>
    <property type="match status" value="1"/>
</dbReference>
<sequence length="129" mass="14191">MTCPDCDAPLVAFAVPEDLAAHVPYDAEAVALCTRCLGLFEVRPPVDVPDFSRVSEEFPEGEAGVAMAVGVSLLDSLALHRARIEALFSRVEEAGYDPLLIVDRLARQGSIQPRMDLDRRRTQLEQLLE</sequence>
<comment type="caution">
    <text evidence="1">The sequence shown here is derived from an EMBL/GenBank/DDBJ whole genome shotgun (WGS) entry which is preliminary data.</text>
</comment>
<dbReference type="EMBL" id="JBHTBF010000002">
    <property type="protein sequence ID" value="MFC7317518.1"/>
    <property type="molecule type" value="Genomic_DNA"/>
</dbReference>
<organism evidence="1 2">
    <name type="scientific">Halomarina halobia</name>
    <dbReference type="NCBI Taxonomy" id="3033386"/>
    <lineage>
        <taxon>Archaea</taxon>
        <taxon>Methanobacteriati</taxon>
        <taxon>Methanobacteriota</taxon>
        <taxon>Stenosarchaea group</taxon>
        <taxon>Halobacteria</taxon>
        <taxon>Halobacteriales</taxon>
        <taxon>Natronomonadaceae</taxon>
        <taxon>Halomarina</taxon>
    </lineage>
</organism>
<dbReference type="GeneID" id="79315809"/>
<keyword evidence="2" id="KW-1185">Reference proteome</keyword>
<dbReference type="RefSeq" id="WP_276303235.1">
    <property type="nucleotide sequence ID" value="NZ_CP119992.1"/>
</dbReference>
<gene>
    <name evidence="1" type="ORF">ACFQPE_12070</name>
</gene>
<dbReference type="AlphaFoldDB" id="A0ABD6AC87"/>
<protein>
    <submittedName>
        <fullName evidence="1">DUF6276 family protein</fullName>
    </submittedName>
</protein>
<evidence type="ECO:0000313" key="1">
    <source>
        <dbReference type="EMBL" id="MFC7317518.1"/>
    </source>
</evidence>
<dbReference type="InterPro" id="IPR046243">
    <property type="entry name" value="DUF6276"/>
</dbReference>
<dbReference type="Proteomes" id="UP001596547">
    <property type="component" value="Unassembled WGS sequence"/>
</dbReference>
<name>A0ABD6AC87_9EURY</name>
<reference evidence="1 2" key="1">
    <citation type="journal article" date="2019" name="Int. J. Syst. Evol. Microbiol.">
        <title>The Global Catalogue of Microorganisms (GCM) 10K type strain sequencing project: providing services to taxonomists for standard genome sequencing and annotation.</title>
        <authorList>
            <consortium name="The Broad Institute Genomics Platform"/>
            <consortium name="The Broad Institute Genome Sequencing Center for Infectious Disease"/>
            <person name="Wu L."/>
            <person name="Ma J."/>
        </authorList>
    </citation>
    <scope>NUCLEOTIDE SEQUENCE [LARGE SCALE GENOMIC DNA]</scope>
    <source>
        <strain evidence="1 2">PSR21</strain>
    </source>
</reference>
<proteinExistence type="predicted"/>
<accession>A0ABD6AC87</accession>